<evidence type="ECO:0000256" key="1">
    <source>
        <dbReference type="ARBA" id="ARBA00023015"/>
    </source>
</evidence>
<dbReference type="SMART" id="SM00354">
    <property type="entry name" value="HTH_LACI"/>
    <property type="match status" value="1"/>
</dbReference>
<dbReference type="GO" id="GO:0003700">
    <property type="term" value="F:DNA-binding transcription factor activity"/>
    <property type="evidence" value="ECO:0007669"/>
    <property type="project" value="TreeGrafter"/>
</dbReference>
<evidence type="ECO:0000256" key="3">
    <source>
        <dbReference type="ARBA" id="ARBA00023163"/>
    </source>
</evidence>
<dbReference type="Gene3D" id="3.40.50.2300">
    <property type="match status" value="2"/>
</dbReference>
<dbReference type="SUPFAM" id="SSF47413">
    <property type="entry name" value="lambda repressor-like DNA-binding domains"/>
    <property type="match status" value="1"/>
</dbReference>
<proteinExistence type="predicted"/>
<dbReference type="OrthoDB" id="628703at2"/>
<dbReference type="Pfam" id="PF00356">
    <property type="entry name" value="LacI"/>
    <property type="match status" value="1"/>
</dbReference>
<dbReference type="InterPro" id="IPR010982">
    <property type="entry name" value="Lambda_DNA-bd_dom_sf"/>
</dbReference>
<evidence type="ECO:0000313" key="5">
    <source>
        <dbReference type="EMBL" id="RBL91471.1"/>
    </source>
</evidence>
<organism evidence="5 6">
    <name type="scientific">Chitinophaga flava</name>
    <dbReference type="NCBI Taxonomy" id="2259036"/>
    <lineage>
        <taxon>Bacteria</taxon>
        <taxon>Pseudomonadati</taxon>
        <taxon>Bacteroidota</taxon>
        <taxon>Chitinophagia</taxon>
        <taxon>Chitinophagales</taxon>
        <taxon>Chitinophagaceae</taxon>
        <taxon>Chitinophaga</taxon>
    </lineage>
</organism>
<dbReference type="InterPro" id="IPR000843">
    <property type="entry name" value="HTH_LacI"/>
</dbReference>
<dbReference type="EMBL" id="QFFJ01000001">
    <property type="protein sequence ID" value="RBL91471.1"/>
    <property type="molecule type" value="Genomic_DNA"/>
</dbReference>
<evidence type="ECO:0000256" key="2">
    <source>
        <dbReference type="ARBA" id="ARBA00023125"/>
    </source>
</evidence>
<dbReference type="Proteomes" id="UP000253410">
    <property type="component" value="Unassembled WGS sequence"/>
</dbReference>
<dbReference type="PROSITE" id="PS50932">
    <property type="entry name" value="HTH_LACI_2"/>
    <property type="match status" value="1"/>
</dbReference>
<dbReference type="InterPro" id="IPR025997">
    <property type="entry name" value="SBP_2_dom"/>
</dbReference>
<dbReference type="CDD" id="cd01392">
    <property type="entry name" value="HTH_LacI"/>
    <property type="match status" value="1"/>
</dbReference>
<keyword evidence="3" id="KW-0804">Transcription</keyword>
<keyword evidence="6" id="KW-1185">Reference proteome</keyword>
<sequence length="367" mass="42273">MKKKAAEQPLGVKEIARRANVAIATVDRVIHNRPGVSLKTKNKIEQIIQELNYQPNILARRLASRKVLRLATLIPKVSSEETDFWTLPLAGIQKAEEEIKQFGVKIEPYYFDLNDRKSFVKTAKQMLKDPADGILLAPSFIEESVSFIRSCSKLNIPYVFINSDIPQQESLCYIGPDLFRSGYQAGQLVHYCTPRHSGILVLNISREIEDHHHLLRKEEGLRAYFKDSKRPVIKCDIRQTDQRSIEKELSKALQHHPGIKAIFVTNSRVAAVSHYLEKKGKKDTLLIGYDFTQENVLRLDQGHIDFLICQQPQEQGYRGIMALYQSLVLKVPVEKTHFMPIDIITKENHQFYCDLYDFTDSPDKRRK</sequence>
<keyword evidence="1" id="KW-0805">Transcription regulation</keyword>
<comment type="caution">
    <text evidence="5">The sequence shown here is derived from an EMBL/GenBank/DDBJ whole genome shotgun (WGS) entry which is preliminary data.</text>
</comment>
<dbReference type="Pfam" id="PF13407">
    <property type="entry name" value="Peripla_BP_4"/>
    <property type="match status" value="1"/>
</dbReference>
<feature type="domain" description="HTH lacI-type" evidence="4">
    <location>
        <begin position="10"/>
        <end position="64"/>
    </location>
</feature>
<name>A0A365XZP3_9BACT</name>
<accession>A0A365XZP3</accession>
<dbReference type="RefSeq" id="WP_113614068.1">
    <property type="nucleotide sequence ID" value="NZ_QFFJ01000001.1"/>
</dbReference>
<gene>
    <name evidence="5" type="ORF">DF182_02320</name>
</gene>
<dbReference type="SUPFAM" id="SSF53822">
    <property type="entry name" value="Periplasmic binding protein-like I"/>
    <property type="match status" value="1"/>
</dbReference>
<protein>
    <submittedName>
        <fullName evidence="5">Transcriptional regulator</fullName>
    </submittedName>
</protein>
<evidence type="ECO:0000313" key="6">
    <source>
        <dbReference type="Proteomes" id="UP000253410"/>
    </source>
</evidence>
<dbReference type="GO" id="GO:0000976">
    <property type="term" value="F:transcription cis-regulatory region binding"/>
    <property type="evidence" value="ECO:0007669"/>
    <property type="project" value="TreeGrafter"/>
</dbReference>
<dbReference type="AlphaFoldDB" id="A0A365XZP3"/>
<dbReference type="PANTHER" id="PTHR30146:SF144">
    <property type="entry name" value="LACI-FAMILY TRANSCRIPTION REGULATOR"/>
    <property type="match status" value="1"/>
</dbReference>
<reference evidence="5 6" key="1">
    <citation type="submission" date="2018-05" db="EMBL/GenBank/DDBJ databases">
        <title>Chitinophaga sp. K3CV102501T nov., isolated from isolated from a monsoon evergreen broad-leaved forest soil.</title>
        <authorList>
            <person name="Lv Y."/>
        </authorList>
    </citation>
    <scope>NUCLEOTIDE SEQUENCE [LARGE SCALE GENOMIC DNA]</scope>
    <source>
        <strain evidence="5 6">GDMCC 1.1325</strain>
    </source>
</reference>
<dbReference type="Gene3D" id="1.10.260.40">
    <property type="entry name" value="lambda repressor-like DNA-binding domains"/>
    <property type="match status" value="1"/>
</dbReference>
<dbReference type="PANTHER" id="PTHR30146">
    <property type="entry name" value="LACI-RELATED TRANSCRIPTIONAL REPRESSOR"/>
    <property type="match status" value="1"/>
</dbReference>
<dbReference type="InterPro" id="IPR028082">
    <property type="entry name" value="Peripla_BP_I"/>
</dbReference>
<dbReference type="CDD" id="cd06307">
    <property type="entry name" value="PBP1_sugar_binding"/>
    <property type="match status" value="1"/>
</dbReference>
<keyword evidence="2" id="KW-0238">DNA-binding</keyword>
<evidence type="ECO:0000259" key="4">
    <source>
        <dbReference type="PROSITE" id="PS50932"/>
    </source>
</evidence>